<dbReference type="AlphaFoldDB" id="A0A2M6ITL5"/>
<keyword evidence="3" id="KW-0479">Metal-binding</keyword>
<dbReference type="SUPFAM" id="SSF56300">
    <property type="entry name" value="Metallo-dependent phosphatases"/>
    <property type="match status" value="1"/>
</dbReference>
<dbReference type="InterPro" id="IPR029052">
    <property type="entry name" value="Metallo-depent_PP-like"/>
</dbReference>
<evidence type="ECO:0000313" key="8">
    <source>
        <dbReference type="Proteomes" id="UP000231056"/>
    </source>
</evidence>
<feature type="domain" description="Calcineurin-like phosphoesterase" evidence="6">
    <location>
        <begin position="1"/>
        <end position="182"/>
    </location>
</feature>
<dbReference type="GO" id="GO:0016020">
    <property type="term" value="C:membrane"/>
    <property type="evidence" value="ECO:0007669"/>
    <property type="project" value="GOC"/>
</dbReference>
<dbReference type="EMBL" id="PCVM01000087">
    <property type="protein sequence ID" value="PIQ73212.1"/>
    <property type="molecule type" value="Genomic_DNA"/>
</dbReference>
<evidence type="ECO:0000256" key="4">
    <source>
        <dbReference type="ARBA" id="ARBA00023136"/>
    </source>
</evidence>
<organism evidence="7 8">
    <name type="scientific">Candidatus Roizmanbacteria bacterium CG11_big_fil_rev_8_21_14_0_20_36_8</name>
    <dbReference type="NCBI Taxonomy" id="1974856"/>
    <lineage>
        <taxon>Bacteria</taxon>
        <taxon>Candidatus Roizmaniibacteriota</taxon>
    </lineage>
</organism>
<evidence type="ECO:0000256" key="2">
    <source>
        <dbReference type="ARBA" id="ARBA00022519"/>
    </source>
</evidence>
<keyword evidence="4" id="KW-0472">Membrane</keyword>
<evidence type="ECO:0000259" key="6">
    <source>
        <dbReference type="Pfam" id="PF00149"/>
    </source>
</evidence>
<dbReference type="GO" id="GO:0008758">
    <property type="term" value="F:UDP-2,3-diacylglucosamine hydrolase activity"/>
    <property type="evidence" value="ECO:0007669"/>
    <property type="project" value="TreeGrafter"/>
</dbReference>
<evidence type="ECO:0000256" key="3">
    <source>
        <dbReference type="ARBA" id="ARBA00022723"/>
    </source>
</evidence>
<dbReference type="InterPro" id="IPR043461">
    <property type="entry name" value="LpxH-like"/>
</dbReference>
<accession>A0A2M6ITL5</accession>
<dbReference type="Pfam" id="PF00149">
    <property type="entry name" value="Metallophos"/>
    <property type="match status" value="1"/>
</dbReference>
<evidence type="ECO:0000256" key="1">
    <source>
        <dbReference type="ARBA" id="ARBA00022475"/>
    </source>
</evidence>
<gene>
    <name evidence="7" type="ORF">COV58_03725</name>
</gene>
<keyword evidence="1" id="KW-1003">Cell membrane</keyword>
<keyword evidence="2" id="KW-0997">Cell inner membrane</keyword>
<protein>
    <recommendedName>
        <fullName evidence="6">Calcineurin-like phosphoesterase domain-containing protein</fullName>
    </recommendedName>
</protein>
<name>A0A2M6ITL5_9BACT</name>
<evidence type="ECO:0000313" key="7">
    <source>
        <dbReference type="EMBL" id="PIQ73212.1"/>
    </source>
</evidence>
<dbReference type="Proteomes" id="UP000231056">
    <property type="component" value="Unassembled WGS sequence"/>
</dbReference>
<proteinExistence type="predicted"/>
<reference evidence="7 8" key="1">
    <citation type="submission" date="2017-09" db="EMBL/GenBank/DDBJ databases">
        <title>Depth-based differentiation of microbial function through sediment-hosted aquifers and enrichment of novel symbionts in the deep terrestrial subsurface.</title>
        <authorList>
            <person name="Probst A.J."/>
            <person name="Ladd B."/>
            <person name="Jarett J.K."/>
            <person name="Geller-Mcgrath D.E."/>
            <person name="Sieber C.M."/>
            <person name="Emerson J.B."/>
            <person name="Anantharaman K."/>
            <person name="Thomas B.C."/>
            <person name="Malmstrom R."/>
            <person name="Stieglmeier M."/>
            <person name="Klingl A."/>
            <person name="Woyke T."/>
            <person name="Ryan C.M."/>
            <person name="Banfield J.F."/>
        </authorList>
    </citation>
    <scope>NUCLEOTIDE SEQUENCE [LARGE SCALE GENOMIC DNA]</scope>
    <source>
        <strain evidence="7">CG11_big_fil_rev_8_21_14_0_20_36_8</strain>
    </source>
</reference>
<sequence>MKILVLSDTHLTPRFEQKKFDFLENIIQKSDSVIINGDFWDGYLSSFEHFIDSPWKKLFPPLKKKNSIYIYGNHDAESFSDKKELKKFSAEQLDSYSINIDGSKYVIEHGHRLFRNGEKIPRIITKTARFNTKVIDVIEYSASNTSYQIFNLTLSVLNTSIKKKLKKFSKPNVRYIFGHTHAQELDLENQFINTGFSKHGFAEYMWLDENGPKLFHERYR</sequence>
<dbReference type="Gene3D" id="3.60.21.10">
    <property type="match status" value="1"/>
</dbReference>
<evidence type="ECO:0000256" key="5">
    <source>
        <dbReference type="ARBA" id="ARBA00023211"/>
    </source>
</evidence>
<dbReference type="GO" id="GO:0009245">
    <property type="term" value="P:lipid A biosynthetic process"/>
    <property type="evidence" value="ECO:0007669"/>
    <property type="project" value="TreeGrafter"/>
</dbReference>
<comment type="caution">
    <text evidence="7">The sequence shown here is derived from an EMBL/GenBank/DDBJ whole genome shotgun (WGS) entry which is preliminary data.</text>
</comment>
<dbReference type="PANTHER" id="PTHR34990">
    <property type="entry name" value="UDP-2,3-DIACYLGLUCOSAMINE HYDROLASE-RELATED"/>
    <property type="match status" value="1"/>
</dbReference>
<dbReference type="InterPro" id="IPR004843">
    <property type="entry name" value="Calcineurin-like_PHP"/>
</dbReference>
<keyword evidence="5" id="KW-0464">Manganese</keyword>
<dbReference type="GO" id="GO:0046872">
    <property type="term" value="F:metal ion binding"/>
    <property type="evidence" value="ECO:0007669"/>
    <property type="project" value="UniProtKB-KW"/>
</dbReference>